<dbReference type="EMBL" id="CP001348">
    <property type="protein sequence ID" value="ACL77571.1"/>
    <property type="molecule type" value="Genomic_DNA"/>
</dbReference>
<evidence type="ECO:0000313" key="1">
    <source>
        <dbReference type="EMBL" id="ACL77571.1"/>
    </source>
</evidence>
<sequence>MSNGSVGQIALDLGVNYDGFNKQLSGIAGNATNMVGGTFKKLGGIVAAAFAVDKLIDFSKKSMELASNLTEVQNVVDVTFGSMAADINAWSKNMLSGFGLSELSAKKYSSTLGAMMKSSGLAGVQMEGMSKKLTELSADMASFYNLSNDEAFEKIRSGISGETEPLKQLGVNMSVANMEAYALTQGIKKQYSEMNQAQQTLLRYNYLLSVTKDSQGDFARTSGSWANQIKLLGEQWNIFKGSMGAGFINILAPIVRGLNFLISKLQIAAQYFKAFTALLFGDASGGSVSGAANNAASATSDMGTAAGGAGKEVKKAGKDVKGALGGFDQLNTLAMSAADSMDDAGSAAGGLADMGGMGDMNLGGGNIDIGIDPSKLKPLQDILNNIKSIASQVAGYFVANFGPPIAQAISAISVPLQGWKTAIADAFSQFQTLGEPLKQWFVGDFTTQIQTGIRVTGNVLAGLLDTGLKVFNTIKEVAFPIVSWFVTDGLPMISQFTTQWGNLFQNMFDSTKQIFDMLWDQGVAPGLRVVSGMILDTLNIIKGFWDDWGGKIFEGLNGLVGSIKSVMTNLWQNFLQPIWQNICETISWLWSKHLKGLIKEITDFVGKLVTAVLDITNKFITPLVNMLIKVLGPTWSNIFNGIVNVIGTVVGTIVDVIKGLIKSLGGLVDFIAGVFTGDWKRAWTGIKDFFKGIFDSIVGIFKGAINLIVDAFNFMIGALNNIQIKIPDWSPIGGGKSFGINIPKIPKLANGGLVSAPTLAMVGDNRNAQADPEVVSPLSKLQGMLNGGNQEVVAAINELMELIRNLQTPVIMKVGETEFGKAVIRTANVANRQSGYTLFEV</sequence>
<dbReference type="eggNOG" id="COG5412">
    <property type="taxonomic scope" value="Bacteria"/>
</dbReference>
<gene>
    <name evidence="1" type="ordered locus">Ccel_3282</name>
</gene>
<organism evidence="1 2">
    <name type="scientific">Ruminiclostridium cellulolyticum (strain ATCC 35319 / DSM 5812 / JCM 6584 / H10)</name>
    <name type="common">Clostridium cellulolyticum</name>
    <dbReference type="NCBI Taxonomy" id="394503"/>
    <lineage>
        <taxon>Bacteria</taxon>
        <taxon>Bacillati</taxon>
        <taxon>Bacillota</taxon>
        <taxon>Clostridia</taxon>
        <taxon>Eubacteriales</taxon>
        <taxon>Oscillospiraceae</taxon>
        <taxon>Ruminiclostridium</taxon>
    </lineage>
</organism>
<dbReference type="KEGG" id="cce:Ccel_3282"/>
<dbReference type="HOGENOM" id="CLU_011599_0_0_9"/>
<proteinExistence type="predicted"/>
<dbReference type="STRING" id="394503.Ccel_3282"/>
<dbReference type="eggNOG" id="COG3941">
    <property type="taxonomic scope" value="Bacteria"/>
</dbReference>
<dbReference type="Proteomes" id="UP000001349">
    <property type="component" value="Chromosome"/>
</dbReference>
<dbReference type="OrthoDB" id="9780715at2"/>
<dbReference type="AlphaFoldDB" id="B8I115"/>
<protein>
    <submittedName>
        <fullName evidence="1">Phage-related protein-like protein</fullName>
    </submittedName>
</protein>
<reference evidence="1 2" key="1">
    <citation type="submission" date="2009-01" db="EMBL/GenBank/DDBJ databases">
        <title>Complete sequence of Clostridium cellulolyticum H10.</title>
        <authorList>
            <consortium name="US DOE Joint Genome Institute"/>
            <person name="Lucas S."/>
            <person name="Copeland A."/>
            <person name="Lapidus A."/>
            <person name="Glavina del Rio T."/>
            <person name="Dalin E."/>
            <person name="Tice H."/>
            <person name="Bruce D."/>
            <person name="Goodwin L."/>
            <person name="Pitluck S."/>
            <person name="Chertkov O."/>
            <person name="Saunders E."/>
            <person name="Brettin T."/>
            <person name="Detter J.C."/>
            <person name="Han C."/>
            <person name="Larimer F."/>
            <person name="Land M."/>
            <person name="Hauser L."/>
            <person name="Kyrpides N."/>
            <person name="Ivanova N."/>
            <person name="Zhou J."/>
            <person name="Richardson P."/>
        </authorList>
    </citation>
    <scope>NUCLEOTIDE SEQUENCE [LARGE SCALE GENOMIC DNA]</scope>
    <source>
        <strain evidence="2">ATCC 35319 / DSM 5812 / JCM 6584 / H10</strain>
    </source>
</reference>
<accession>B8I115</accession>
<keyword evidence="2" id="KW-1185">Reference proteome</keyword>
<evidence type="ECO:0000313" key="2">
    <source>
        <dbReference type="Proteomes" id="UP000001349"/>
    </source>
</evidence>
<dbReference type="RefSeq" id="WP_015926628.1">
    <property type="nucleotide sequence ID" value="NC_011898.1"/>
</dbReference>
<name>B8I115_RUMCH</name>